<dbReference type="OMA" id="YAYVIVK"/>
<evidence type="ECO:0000313" key="2">
    <source>
        <dbReference type="EMBL" id="CAG62291.1"/>
    </source>
</evidence>
<dbReference type="FunCoup" id="Q6FKC7">
    <property type="interactions" value="17"/>
</dbReference>
<dbReference type="Proteomes" id="UP000002428">
    <property type="component" value="Chromosome L"/>
</dbReference>
<dbReference type="Pfam" id="PF10306">
    <property type="entry name" value="FLILHELTA"/>
    <property type="match status" value="1"/>
</dbReference>
<dbReference type="STRING" id="284593.Q6FKC7"/>
<reference evidence="2 3" key="1">
    <citation type="journal article" date="2004" name="Nature">
        <title>Genome evolution in yeasts.</title>
        <authorList>
            <consortium name="Genolevures"/>
            <person name="Dujon B."/>
            <person name="Sherman D."/>
            <person name="Fischer G."/>
            <person name="Durrens P."/>
            <person name="Casaregola S."/>
            <person name="Lafontaine I."/>
            <person name="de Montigny J."/>
            <person name="Marck C."/>
            <person name="Neuveglise C."/>
            <person name="Talla E."/>
            <person name="Goffard N."/>
            <person name="Frangeul L."/>
            <person name="Aigle M."/>
            <person name="Anthouard V."/>
            <person name="Babour A."/>
            <person name="Barbe V."/>
            <person name="Barnay S."/>
            <person name="Blanchin S."/>
            <person name="Beckerich J.M."/>
            <person name="Beyne E."/>
            <person name="Bleykasten C."/>
            <person name="Boisrame A."/>
            <person name="Boyer J."/>
            <person name="Cattolico L."/>
            <person name="Confanioleri F."/>
            <person name="de Daruvar A."/>
            <person name="Despons L."/>
            <person name="Fabre E."/>
            <person name="Fairhead C."/>
            <person name="Ferry-Dumazet H."/>
            <person name="Groppi A."/>
            <person name="Hantraye F."/>
            <person name="Hennequin C."/>
            <person name="Jauniaux N."/>
            <person name="Joyet P."/>
            <person name="Kachouri R."/>
            <person name="Kerrest A."/>
            <person name="Koszul R."/>
            <person name="Lemaire M."/>
            <person name="Lesur I."/>
            <person name="Ma L."/>
            <person name="Muller H."/>
            <person name="Nicaud J.M."/>
            <person name="Nikolski M."/>
            <person name="Oztas S."/>
            <person name="Ozier-Kalogeropoulos O."/>
            <person name="Pellenz S."/>
            <person name="Potier S."/>
            <person name="Richard G.F."/>
            <person name="Straub M.L."/>
            <person name="Suleau A."/>
            <person name="Swennene D."/>
            <person name="Tekaia F."/>
            <person name="Wesolowski-Louvel M."/>
            <person name="Westhof E."/>
            <person name="Wirth B."/>
            <person name="Zeniou-Meyer M."/>
            <person name="Zivanovic I."/>
            <person name="Bolotin-Fukuhara M."/>
            <person name="Thierry A."/>
            <person name="Bouchier C."/>
            <person name="Caudron B."/>
            <person name="Scarpelli C."/>
            <person name="Gaillardin C."/>
            <person name="Weissenbach J."/>
            <person name="Wincker P."/>
            <person name="Souciet J.L."/>
        </authorList>
    </citation>
    <scope>NUCLEOTIDE SEQUENCE [LARGE SCALE GENOMIC DNA]</scope>
    <source>
        <strain evidence="3">ATCC 2001 / BCRC 20586 / JCM 3761 / NBRC 0622 / NRRL Y-65 / CBS 138</strain>
    </source>
</reference>
<dbReference type="GO" id="GO:0005739">
    <property type="term" value="C:mitochondrion"/>
    <property type="evidence" value="ECO:0007669"/>
    <property type="project" value="TreeGrafter"/>
</dbReference>
<dbReference type="eggNOG" id="ENOG502S09K">
    <property type="taxonomic scope" value="Eukaryota"/>
</dbReference>
<name>Q6FKC7_CANGA</name>
<dbReference type="VEuPathDB" id="FungiDB:CAGL0L12628g"/>
<evidence type="ECO:0008006" key="4">
    <source>
        <dbReference type="Google" id="ProtNLM"/>
    </source>
</evidence>
<proteinExistence type="predicted"/>
<dbReference type="KEGG" id="cgr:2890603"/>
<dbReference type="InterPro" id="IPR018811">
    <property type="entry name" value="MRX11"/>
</dbReference>
<keyword evidence="3" id="KW-1185">Reference proteome</keyword>
<evidence type="ECO:0000313" key="1">
    <source>
        <dbReference type="CGD" id="CAL0135640"/>
    </source>
</evidence>
<evidence type="ECO:0000313" key="3">
    <source>
        <dbReference type="Proteomes" id="UP000002428"/>
    </source>
</evidence>
<gene>
    <name evidence="1 2" type="ordered locus">CAGL0L12628g</name>
</gene>
<sequence length="203" mass="23704">MFWIKTSTPLSKATDNILPRFTYVQRSLVRNSIVKRPFSKNNPVFSAETDKYKDKLHKIINNSRLLSRLNKNPRFHQYFNTVSETGTITTLTSFLVLHELTAIVPLFGMWWVIYNLDIHNDLELPGYLSDLLERCSKAIDKIVGDKYGQDLDRHRLILSGAISYTIVKLLYPLRIILSIWWAPHCGRFIVTPIRKLLKYLKPK</sequence>
<organism evidence="2 3">
    <name type="scientific">Candida glabrata (strain ATCC 2001 / BCRC 20586 / JCM 3761 / NBRC 0622 / NRRL Y-65 / CBS 138)</name>
    <name type="common">Yeast</name>
    <name type="synonym">Nakaseomyces glabratus</name>
    <dbReference type="NCBI Taxonomy" id="284593"/>
    <lineage>
        <taxon>Eukaryota</taxon>
        <taxon>Fungi</taxon>
        <taxon>Dikarya</taxon>
        <taxon>Ascomycota</taxon>
        <taxon>Saccharomycotina</taxon>
        <taxon>Saccharomycetes</taxon>
        <taxon>Saccharomycetales</taxon>
        <taxon>Saccharomycetaceae</taxon>
        <taxon>Nakaseomyces</taxon>
    </lineage>
</organism>
<dbReference type="HOGENOM" id="CLU_110375_0_0_1"/>
<protein>
    <recommendedName>
        <fullName evidence="4">MIOREX complex component 11</fullName>
    </recommendedName>
</protein>
<accession>Q6FKC7</accession>
<dbReference type="PANTHER" id="PTHR28002">
    <property type="entry name" value="MIOREX COMPLEX COMPONENT 11"/>
    <property type="match status" value="1"/>
</dbReference>
<dbReference type="PANTHER" id="PTHR28002:SF1">
    <property type="entry name" value="MIOREX COMPLEX COMPONENT 11"/>
    <property type="match status" value="1"/>
</dbReference>
<dbReference type="InParanoid" id="Q6FKC7"/>
<dbReference type="EMBL" id="CR380958">
    <property type="protein sequence ID" value="CAG62291.1"/>
    <property type="molecule type" value="Genomic_DNA"/>
</dbReference>
<dbReference type="CGD" id="CAL0135640">
    <property type="gene designation" value="CAGL0L12628g"/>
</dbReference>
<dbReference type="AlphaFoldDB" id="Q6FKC7"/>